<evidence type="ECO:0000313" key="10">
    <source>
        <dbReference type="EMBL" id="EFR43000.1"/>
    </source>
</evidence>
<evidence type="ECO:0000259" key="9">
    <source>
        <dbReference type="PROSITE" id="PS50893"/>
    </source>
</evidence>
<dbReference type="InterPro" id="IPR003593">
    <property type="entry name" value="AAA+_ATPase"/>
</dbReference>
<dbReference type="SMART" id="SM00382">
    <property type="entry name" value="AAA"/>
    <property type="match status" value="1"/>
</dbReference>
<keyword evidence="5" id="KW-0547">Nucleotide-binding</keyword>
<dbReference type="GO" id="GO:0042626">
    <property type="term" value="F:ATPase-coupled transmembrane transporter activity"/>
    <property type="evidence" value="ECO:0007669"/>
    <property type="project" value="TreeGrafter"/>
</dbReference>
<keyword evidence="8" id="KW-0472">Membrane</keyword>
<evidence type="ECO:0000256" key="1">
    <source>
        <dbReference type="ARBA" id="ARBA00004202"/>
    </source>
</evidence>
<dbReference type="PANTHER" id="PTHR43553">
    <property type="entry name" value="HEAVY METAL TRANSPORTER"/>
    <property type="match status" value="1"/>
</dbReference>
<keyword evidence="3" id="KW-0813">Transport</keyword>
<dbReference type="PROSITE" id="PS50893">
    <property type="entry name" value="ABC_TRANSPORTER_2"/>
    <property type="match status" value="1"/>
</dbReference>
<evidence type="ECO:0000256" key="4">
    <source>
        <dbReference type="ARBA" id="ARBA00022475"/>
    </source>
</evidence>
<comment type="caution">
    <text evidence="10">The sequence shown here is derived from an EMBL/GenBank/DDBJ whole genome shotgun (WGS) entry which is preliminary data.</text>
</comment>
<dbReference type="EMBL" id="AENT01000012">
    <property type="protein sequence ID" value="EFR43000.1"/>
    <property type="molecule type" value="Genomic_DNA"/>
</dbReference>
<comment type="subcellular location">
    <subcellularLocation>
        <location evidence="1">Cell membrane</location>
        <topology evidence="1">Peripheral membrane protein</topology>
    </subcellularLocation>
</comment>
<evidence type="ECO:0000313" key="11">
    <source>
        <dbReference type="Proteomes" id="UP000004594"/>
    </source>
</evidence>
<name>E4L8F4_9FIRM</name>
<dbReference type="SUPFAM" id="SSF52540">
    <property type="entry name" value="P-loop containing nucleoside triphosphate hydrolases"/>
    <property type="match status" value="1"/>
</dbReference>
<accession>E4L8F4</accession>
<protein>
    <submittedName>
        <fullName evidence="10">ABC transporter, ATP-binding protein</fullName>
    </submittedName>
</protein>
<reference evidence="10 11" key="1">
    <citation type="submission" date="2010-11" db="EMBL/GenBank/DDBJ databases">
        <authorList>
            <person name="Durkin A.S."/>
            <person name="Madupu R."/>
            <person name="Torralba M."/>
            <person name="Gillis M."/>
            <person name="Methe B."/>
            <person name="Sutton G."/>
            <person name="Nelson K.E."/>
        </authorList>
    </citation>
    <scope>NUCLEOTIDE SEQUENCE [LARGE SCALE GENOMIC DNA]</scope>
    <source>
        <strain evidence="10 11">UPII 345-E</strain>
    </source>
</reference>
<dbReference type="InterPro" id="IPR003439">
    <property type="entry name" value="ABC_transporter-like_ATP-bd"/>
</dbReference>
<keyword evidence="6 10" id="KW-0067">ATP-binding</keyword>
<dbReference type="eggNOG" id="COG1122">
    <property type="taxonomic scope" value="Bacteria"/>
</dbReference>
<dbReference type="Gene3D" id="3.40.50.300">
    <property type="entry name" value="P-loop containing nucleotide triphosphate hydrolases"/>
    <property type="match status" value="1"/>
</dbReference>
<evidence type="ECO:0000256" key="8">
    <source>
        <dbReference type="ARBA" id="ARBA00023136"/>
    </source>
</evidence>
<sequence>MLEMSKIFFRYNKKSPMILEGINISFKEGEFVCIVGRNGSGKTTITRLLTGLEMPVEGKIIHDDEDITKMKASGRSSFIGYVFQQPDRQMFMPTVEEEVAFGPIQKGIKGQKLKEIVEEALEICKISDLRNKYPRTLNRGNQQRVAIASALAMKTKYIILDEPTSGQDNVEKLRLVKLMKDLVSKGIGVILVTHDMDIVAQYSDRVIAISNNKIAFDGNPDELFSGKYHLKELKLAYPDSVLLGRELKGQPYCKNMNVFMKEFERVKGVI</sequence>
<dbReference type="FunFam" id="3.40.50.300:FF:000224">
    <property type="entry name" value="Energy-coupling factor transporter ATP-binding protein EcfA"/>
    <property type="match status" value="1"/>
</dbReference>
<dbReference type="InterPro" id="IPR027417">
    <property type="entry name" value="P-loop_NTPase"/>
</dbReference>
<dbReference type="RefSeq" id="WP_007554407.1">
    <property type="nucleotide sequence ID" value="NZ_AENT01000012.1"/>
</dbReference>
<dbReference type="InterPro" id="IPR015856">
    <property type="entry name" value="ABC_transpr_CbiO/EcfA_su"/>
</dbReference>
<dbReference type="InterPro" id="IPR050095">
    <property type="entry name" value="ECF_ABC_transporter_ATP-bd"/>
</dbReference>
<dbReference type="CDD" id="cd03225">
    <property type="entry name" value="ABC_cobalt_CbiO_domain1"/>
    <property type="match status" value="1"/>
</dbReference>
<proteinExistence type="inferred from homology"/>
<feature type="domain" description="ABC transporter" evidence="9">
    <location>
        <begin position="2"/>
        <end position="236"/>
    </location>
</feature>
<organism evidence="10 11">
    <name type="scientific">Dialister micraerophilus UPII 345-E</name>
    <dbReference type="NCBI Taxonomy" id="910314"/>
    <lineage>
        <taxon>Bacteria</taxon>
        <taxon>Bacillati</taxon>
        <taxon>Bacillota</taxon>
        <taxon>Negativicutes</taxon>
        <taxon>Veillonellales</taxon>
        <taxon>Veillonellaceae</taxon>
        <taxon>Dialister</taxon>
    </lineage>
</organism>
<evidence type="ECO:0000256" key="2">
    <source>
        <dbReference type="ARBA" id="ARBA00005417"/>
    </source>
</evidence>
<dbReference type="Pfam" id="PF00005">
    <property type="entry name" value="ABC_tran"/>
    <property type="match status" value="1"/>
</dbReference>
<evidence type="ECO:0000256" key="6">
    <source>
        <dbReference type="ARBA" id="ARBA00022840"/>
    </source>
</evidence>
<dbReference type="GO" id="GO:0016887">
    <property type="term" value="F:ATP hydrolysis activity"/>
    <property type="evidence" value="ECO:0007669"/>
    <property type="project" value="InterPro"/>
</dbReference>
<dbReference type="GO" id="GO:0005524">
    <property type="term" value="F:ATP binding"/>
    <property type="evidence" value="ECO:0007669"/>
    <property type="project" value="UniProtKB-KW"/>
</dbReference>
<dbReference type="GO" id="GO:0043190">
    <property type="term" value="C:ATP-binding cassette (ABC) transporter complex"/>
    <property type="evidence" value="ECO:0007669"/>
    <property type="project" value="TreeGrafter"/>
</dbReference>
<gene>
    <name evidence="10" type="ORF">HMPREF9220_1137</name>
</gene>
<dbReference type="OrthoDB" id="9784332at2"/>
<dbReference type="Proteomes" id="UP000004594">
    <property type="component" value="Unassembled WGS sequence"/>
</dbReference>
<keyword evidence="7" id="KW-1278">Translocase</keyword>
<evidence type="ECO:0000256" key="7">
    <source>
        <dbReference type="ARBA" id="ARBA00022967"/>
    </source>
</evidence>
<keyword evidence="4" id="KW-1003">Cell membrane</keyword>
<evidence type="ECO:0000256" key="5">
    <source>
        <dbReference type="ARBA" id="ARBA00022741"/>
    </source>
</evidence>
<evidence type="ECO:0000256" key="3">
    <source>
        <dbReference type="ARBA" id="ARBA00022448"/>
    </source>
</evidence>
<comment type="similarity">
    <text evidence="2">Belongs to the ABC transporter superfamily.</text>
</comment>
<dbReference type="AlphaFoldDB" id="E4L8F4"/>